<dbReference type="GO" id="GO:0046872">
    <property type="term" value="F:metal ion binding"/>
    <property type="evidence" value="ECO:0007669"/>
    <property type="project" value="UniProtKB-KW"/>
</dbReference>
<dbReference type="PANTHER" id="PTHR47371:SF3">
    <property type="entry name" value="PHOSPHOGLYCEROL TRANSFERASE I"/>
    <property type="match status" value="1"/>
</dbReference>
<evidence type="ECO:0000256" key="9">
    <source>
        <dbReference type="SAM" id="Phobius"/>
    </source>
</evidence>
<dbReference type="AlphaFoldDB" id="A0A226GXV6"/>
<dbReference type="InterPro" id="IPR012160">
    <property type="entry name" value="LtaS-like"/>
</dbReference>
<keyword evidence="4 9" id="KW-1133">Transmembrane helix</keyword>
<evidence type="ECO:0000256" key="6">
    <source>
        <dbReference type="PIRSR" id="PIRSR005091-1"/>
    </source>
</evidence>
<organism evidence="11 12">
    <name type="scientific">Flavobacterium hercynium</name>
    <dbReference type="NCBI Taxonomy" id="387094"/>
    <lineage>
        <taxon>Bacteria</taxon>
        <taxon>Pseudomonadati</taxon>
        <taxon>Bacteroidota</taxon>
        <taxon>Flavobacteriia</taxon>
        <taxon>Flavobacteriales</taxon>
        <taxon>Flavobacteriaceae</taxon>
        <taxon>Flavobacterium</taxon>
    </lineage>
</organism>
<keyword evidence="3 9" id="KW-0812">Transmembrane</keyword>
<protein>
    <submittedName>
        <fullName evidence="11">Sulfatase</fullName>
    </submittedName>
</protein>
<evidence type="ECO:0000256" key="1">
    <source>
        <dbReference type="ARBA" id="ARBA00004651"/>
    </source>
</evidence>
<keyword evidence="7" id="KW-0479">Metal-binding</keyword>
<comment type="caution">
    <text evidence="11">The sequence shown here is derived from an EMBL/GenBank/DDBJ whole genome shotgun (WGS) entry which is preliminary data.</text>
</comment>
<dbReference type="InterPro" id="IPR017850">
    <property type="entry name" value="Alkaline_phosphatase_core_sf"/>
</dbReference>
<feature type="active site" evidence="6">
    <location>
        <position position="339"/>
    </location>
</feature>
<feature type="transmembrane region" description="Helical" evidence="9">
    <location>
        <begin position="146"/>
        <end position="172"/>
    </location>
</feature>
<evidence type="ECO:0000259" key="10">
    <source>
        <dbReference type="Pfam" id="PF00884"/>
    </source>
</evidence>
<evidence type="ECO:0000256" key="7">
    <source>
        <dbReference type="PIRSR" id="PIRSR005091-2"/>
    </source>
</evidence>
<keyword evidence="7" id="KW-0464">Manganese</keyword>
<feature type="transmembrane region" description="Helical" evidence="9">
    <location>
        <begin position="25"/>
        <end position="46"/>
    </location>
</feature>
<dbReference type="PANTHER" id="PTHR47371">
    <property type="entry name" value="LIPOTEICHOIC ACID SYNTHASE"/>
    <property type="match status" value="1"/>
</dbReference>
<evidence type="ECO:0000256" key="2">
    <source>
        <dbReference type="ARBA" id="ARBA00022475"/>
    </source>
</evidence>
<dbReference type="InterPro" id="IPR050448">
    <property type="entry name" value="OpgB/LTA_synthase_biosynth"/>
</dbReference>
<dbReference type="EMBL" id="MUGW01000039">
    <property type="protein sequence ID" value="OXA86765.1"/>
    <property type="molecule type" value="Genomic_DNA"/>
</dbReference>
<accession>A0A226GXV6</accession>
<dbReference type="RefSeq" id="WP_165766637.1">
    <property type="nucleotide sequence ID" value="NZ_FXTV01000010.1"/>
</dbReference>
<comment type="subcellular location">
    <subcellularLocation>
        <location evidence="1">Cell membrane</location>
        <topology evidence="1">Multi-pass membrane protein</topology>
    </subcellularLocation>
</comment>
<proteinExistence type="predicted"/>
<keyword evidence="2" id="KW-1003">Cell membrane</keyword>
<evidence type="ECO:0000256" key="3">
    <source>
        <dbReference type="ARBA" id="ARBA00022692"/>
    </source>
</evidence>
<dbReference type="GO" id="GO:0005886">
    <property type="term" value="C:plasma membrane"/>
    <property type="evidence" value="ECO:0007669"/>
    <property type="project" value="UniProtKB-SubCell"/>
</dbReference>
<feature type="transmembrane region" description="Helical" evidence="9">
    <location>
        <begin position="67"/>
        <end position="90"/>
    </location>
</feature>
<dbReference type="SUPFAM" id="SSF53649">
    <property type="entry name" value="Alkaline phosphatase-like"/>
    <property type="match status" value="1"/>
</dbReference>
<evidence type="ECO:0000256" key="8">
    <source>
        <dbReference type="PIRSR" id="PIRSR005091-3"/>
    </source>
</evidence>
<dbReference type="CDD" id="cd16015">
    <property type="entry name" value="LTA_synthase"/>
    <property type="match status" value="1"/>
</dbReference>
<feature type="transmembrane region" description="Helical" evidence="9">
    <location>
        <begin position="187"/>
        <end position="208"/>
    </location>
</feature>
<evidence type="ECO:0000256" key="4">
    <source>
        <dbReference type="ARBA" id="ARBA00022989"/>
    </source>
</evidence>
<name>A0A226GXV6_9FLAO</name>
<evidence type="ECO:0000256" key="5">
    <source>
        <dbReference type="ARBA" id="ARBA00023136"/>
    </source>
</evidence>
<keyword evidence="12" id="KW-1185">Reference proteome</keyword>
<feature type="binding site" evidence="7">
    <location>
        <position position="454"/>
    </location>
    <ligand>
        <name>substrate</name>
    </ligand>
</feature>
<dbReference type="Gene3D" id="3.40.720.10">
    <property type="entry name" value="Alkaline Phosphatase, subunit A"/>
    <property type="match status" value="1"/>
</dbReference>
<gene>
    <name evidence="11" type="ORF">B0A66_17340</name>
</gene>
<feature type="binding site" evidence="8">
    <location>
        <position position="509"/>
    </location>
    <ligand>
        <name>Mn(2+)</name>
        <dbReference type="ChEBI" id="CHEBI:29035"/>
    </ligand>
</feature>
<feature type="binding site" evidence="8">
    <location>
        <position position="293"/>
    </location>
    <ligand>
        <name>Mn(2+)</name>
        <dbReference type="ChEBI" id="CHEBI:29035"/>
    </ligand>
</feature>
<reference evidence="11 12" key="1">
    <citation type="submission" date="2016-11" db="EMBL/GenBank/DDBJ databases">
        <title>Whole genomes of Flavobacteriaceae.</title>
        <authorList>
            <person name="Stine C."/>
            <person name="Li C."/>
            <person name="Tadesse D."/>
        </authorList>
    </citation>
    <scope>NUCLEOTIDE SEQUENCE [LARGE SCALE GENOMIC DNA]</scope>
    <source>
        <strain evidence="11 12">DSM 18292</strain>
    </source>
</reference>
<dbReference type="PIRSF" id="PIRSF005091">
    <property type="entry name" value="Mmb_sulf_HI1246"/>
    <property type="match status" value="1"/>
</dbReference>
<feature type="binding site" evidence="8">
    <location>
        <position position="508"/>
    </location>
    <ligand>
        <name>Mn(2+)</name>
        <dbReference type="ChEBI" id="CHEBI:29035"/>
    </ligand>
</feature>
<dbReference type="Pfam" id="PF00884">
    <property type="entry name" value="Sulfatase"/>
    <property type="match status" value="1"/>
</dbReference>
<feature type="domain" description="Sulfatase N-terminal" evidence="10">
    <location>
        <begin position="285"/>
        <end position="561"/>
    </location>
</feature>
<dbReference type="InterPro" id="IPR000917">
    <property type="entry name" value="Sulfatase_N"/>
</dbReference>
<keyword evidence="5 9" id="KW-0472">Membrane</keyword>
<dbReference type="Proteomes" id="UP000198345">
    <property type="component" value="Unassembled WGS sequence"/>
</dbReference>
<evidence type="ECO:0000313" key="11">
    <source>
        <dbReference type="EMBL" id="OXA86765.1"/>
    </source>
</evidence>
<evidence type="ECO:0000313" key="12">
    <source>
        <dbReference type="Proteomes" id="UP000198345"/>
    </source>
</evidence>
<feature type="transmembrane region" description="Helical" evidence="9">
    <location>
        <begin position="102"/>
        <end position="125"/>
    </location>
</feature>
<sequence>MQSDKSVNKTTQIFKHFRLNEFKVLFYRLFLAYAFYFFARILFYVFNKSILRVDSVSDLLALCYHGVTFDTTAILYINLLFIVFSVLPLYKNTSSGYQKFLFYLYFSTNLIAYFTNFIDFIYYKYTFARTTVVVLNVLKHETNKTTLFFSFLVDYWYIFALFIAFSAFWIYLYKRVVPKVVVPSNKLYYFGFSVITFLLTVLFTIGGIRGGDFKKSTRPINLLDASRHVKKIAHSDIVLNTPFAIIRTMFTNSFQKLTYKDVNEQVILEKVQPIKQYQNNPQTKPNVVVFILESYGREYIGAFNKDAKIPNYKSHAPFLDSLSQHSMIFRNAYANGRQSIHGMSSVLAGIPSFKDAFTSSPYPKQKIESLVSTLKSEGYNTSFFHGAANGSMGFLGFSNILGIDEYYGRTEFNDDSQFDGFWGIWDEPFLQFMEKTLDKKKTPFFASVFTVSSHEPYIIPKEYKNKFHEGGVPMHKCAEYTDYSLKRFFDEAKKKPWFNNTIFVLVADHCNQIYYDEYQKAINHYAVPIIIYKPNSEYVGVSDDLAQQIDIYPTILDMIGYQKPFRSWGRSLFDKTTKPFVINSTGTIYQFSKGNYICTFDGKNAIGFYDKNDKDLKHNLIANKNAEMQEIELNCKAFIEDYYDRIIDQKLYYKK</sequence>